<comment type="caution">
    <text evidence="2">The sequence shown here is derived from an EMBL/GenBank/DDBJ whole genome shotgun (WGS) entry which is preliminary data.</text>
</comment>
<dbReference type="Gene3D" id="1.25.40.10">
    <property type="entry name" value="Tetratricopeptide repeat domain"/>
    <property type="match status" value="1"/>
</dbReference>
<reference evidence="2 3" key="1">
    <citation type="journal article" date="2019" name="Int. J. Syst. Evol. Microbiol.">
        <title>The Global Catalogue of Microorganisms (GCM) 10K type strain sequencing project: providing services to taxonomists for standard genome sequencing and annotation.</title>
        <authorList>
            <consortium name="The Broad Institute Genomics Platform"/>
            <consortium name="The Broad Institute Genome Sequencing Center for Infectious Disease"/>
            <person name="Wu L."/>
            <person name="Ma J."/>
        </authorList>
    </citation>
    <scope>NUCLEOTIDE SEQUENCE [LARGE SCALE GENOMIC DNA]</scope>
    <source>
        <strain evidence="2 3">JCM 3272</strain>
    </source>
</reference>
<keyword evidence="3" id="KW-1185">Reference proteome</keyword>
<evidence type="ECO:0000313" key="2">
    <source>
        <dbReference type="EMBL" id="GAA2332323.1"/>
    </source>
</evidence>
<dbReference type="EMBL" id="BAAARV010000007">
    <property type="protein sequence ID" value="GAA2332323.1"/>
    <property type="molecule type" value="Genomic_DNA"/>
</dbReference>
<sequence length="1493" mass="160561">MAIDIDALIDAIERDVPWPEVDGLVTRDWPAEPDACGELQALLGARTGASSAAPGLQLLRRCLDEGPQEALDWYCPDGHAGLGARVVAAAGAVCDGRVLDIYLETPGLGAAVEPFDLACRTALGGVPGLREAPESFVRYTLIRAVAAVADLCDQAPDGDDEVEEIVGDLARYLTRLAGEPGGDEPGAALLHLALGRTLRLRYLAHGDDADIERATDLVSAAAADPSARPRQRRDRQAALAECHFARYERTGERAHFDRALAALRAVAAEDLPGSEAIERAVRIGLLYLRAGVTGGAEDDLRTGLAMVRRAHGERTADDPCRAAEAMDLAERLAGMFERLAADDLDLLDEIVQLFAEAATTSDPGRRPLCLAELGRWLALRYERTGRAADLERSIGSYVMAVDETPPDDPDWGQYQHALADAYRARLERFEEVADLDLAIEAYRAASGSRDWEDYASADRDLTAALLLRYDIDGALADLEDAIGAAAAALPPAHHEDAPAGHGLLARTLLTRYGRTGELADLERALDQARTAVQRRSGVPAEVRRWRAMALLAEFERTGDTRHLYAALGECGLAEEPAPPAVATALLALRGRIGHAHAQATGDTAPLDDAIAALDAAAAGAAPPPEAARHETWLGAAMLDRYRHTGDLDDLDRAAAALRSALLRLDGLFVPAEYPAELSRILLHQYERTADPAVLAEARDLVDGAVRQASPGAPALGAMLAQQAAVRAAAFRRGGALEDLAAAIDLYERAAETGPPRSPRLPAVRVALGDALIRRFRLGRRTDARGPDDFNRAVAAYTEAIVGLPPDSADRAEAVARLGDAWRTRPRESDLGAGQVETAIGHYARSLRIAGASAGAAWARLGLGLAQLDRYRASRSATHLEEAVRTLADAGGRAPAGSAVRINTLAAHGTALRLQYDRRRSSADLRAAVACFEEVCVADADLEQVTQTGAEWGAWAMQRLAWDEADRAFTAALGAVREILQAQLARQHQEIALAAVQGMPAQAAYVKVMLDDPLGAVAVAEDWRAVLLSEALGETDAALAALAEHHRELYEEYTAAAERLGTLRLSDLGRRATAITRAQHGAALAAARRDLDEVVARVRAVDGLASFRRPLAAQDVAGLPAGMPLVYLIAAPAGGAALIMRPDAEPAVTAHPLPRLTTPELQRWLRQYPRRYAGRGAERERWREYVDTLARWLWDAAMGKVVDELDGHDAAAVVATGALSLLPLHAAWTPDESRPGGRRYALDHLALTFVPNARSLHAAQRLVSGLDEHRLLAVADPVPTSRPPLRHARAEIEAALAAFPEAHRRLVEERATKDTLLALLPHYPVVHVASHGSAHPTEPLDSSLELAGDEPVRLREILALRLGGVRLAVLSACETALPDLQLLDEAISLPTALLQARVAGVIATLWAVDDESAMLLMLRFYQLWRRDGQHPREALRRAQQWMRDTTTAAKQLEFPDAAALHGAASLSEPVRRWMQDCRSHREPAQWGAFVYVGA</sequence>
<dbReference type="InterPro" id="IPR024983">
    <property type="entry name" value="CHAT_dom"/>
</dbReference>
<feature type="domain" description="CHAT" evidence="1">
    <location>
        <begin position="1188"/>
        <end position="1492"/>
    </location>
</feature>
<evidence type="ECO:0000259" key="1">
    <source>
        <dbReference type="Pfam" id="PF12770"/>
    </source>
</evidence>
<dbReference type="RefSeq" id="WP_344611137.1">
    <property type="nucleotide sequence ID" value="NZ_BAAARV010000007.1"/>
</dbReference>
<dbReference type="InterPro" id="IPR011990">
    <property type="entry name" value="TPR-like_helical_dom_sf"/>
</dbReference>
<evidence type="ECO:0000313" key="3">
    <source>
        <dbReference type="Proteomes" id="UP001501444"/>
    </source>
</evidence>
<gene>
    <name evidence="2" type="ORF">GCM10010170_011200</name>
</gene>
<name>A0ABN3FL52_9ACTN</name>
<dbReference type="Pfam" id="PF12770">
    <property type="entry name" value="CHAT"/>
    <property type="match status" value="1"/>
</dbReference>
<proteinExistence type="predicted"/>
<dbReference type="Proteomes" id="UP001501444">
    <property type="component" value="Unassembled WGS sequence"/>
</dbReference>
<accession>A0ABN3FL52</accession>
<protein>
    <recommendedName>
        <fullName evidence="1">CHAT domain-containing protein</fullName>
    </recommendedName>
</protein>
<organism evidence="2 3">
    <name type="scientific">Dactylosporangium salmoneum</name>
    <dbReference type="NCBI Taxonomy" id="53361"/>
    <lineage>
        <taxon>Bacteria</taxon>
        <taxon>Bacillati</taxon>
        <taxon>Actinomycetota</taxon>
        <taxon>Actinomycetes</taxon>
        <taxon>Micromonosporales</taxon>
        <taxon>Micromonosporaceae</taxon>
        <taxon>Dactylosporangium</taxon>
    </lineage>
</organism>